<evidence type="ECO:0000313" key="2">
    <source>
        <dbReference type="Proteomes" id="UP000824264"/>
    </source>
</evidence>
<protein>
    <submittedName>
        <fullName evidence="1">Uncharacterized protein</fullName>
    </submittedName>
</protein>
<reference evidence="1" key="2">
    <citation type="submission" date="2021-04" db="EMBL/GenBank/DDBJ databases">
        <authorList>
            <person name="Gilroy R."/>
        </authorList>
    </citation>
    <scope>NUCLEOTIDE SEQUENCE</scope>
    <source>
        <strain evidence="1">ChiSxjej5B17-1746</strain>
    </source>
</reference>
<accession>A0A9D1U7K2</accession>
<feature type="non-terminal residue" evidence="1">
    <location>
        <position position="1"/>
    </location>
</feature>
<proteinExistence type="predicted"/>
<comment type="caution">
    <text evidence="1">The sequence shown here is derived from an EMBL/GenBank/DDBJ whole genome shotgun (WGS) entry which is preliminary data.</text>
</comment>
<evidence type="ECO:0000313" key="1">
    <source>
        <dbReference type="EMBL" id="HIW77639.1"/>
    </source>
</evidence>
<dbReference type="Proteomes" id="UP000824264">
    <property type="component" value="Unassembled WGS sequence"/>
</dbReference>
<sequence length="129" mass="14763">FRDKGLFALFQSIRLFYASIRLAEWTKAPYLIENPVSTISTYWRKPDFTFDPCDYAGYPGGKNDTYTKKTCLWTGGGFIMPPPKRLEPVQGSRMHRLPPSPERANLRSATPMGFARAVFEANRPDRRLA</sequence>
<dbReference type="EMBL" id="DXGI01000021">
    <property type="protein sequence ID" value="HIW77639.1"/>
    <property type="molecule type" value="Genomic_DNA"/>
</dbReference>
<gene>
    <name evidence="1" type="ORF">H9874_00630</name>
</gene>
<dbReference type="AlphaFoldDB" id="A0A9D1U7K2"/>
<name>A0A9D1U7K2_9BACT</name>
<organism evidence="1 2">
    <name type="scientific">Candidatus Bilophila faecipullorum</name>
    <dbReference type="NCBI Taxonomy" id="2838482"/>
    <lineage>
        <taxon>Bacteria</taxon>
        <taxon>Pseudomonadati</taxon>
        <taxon>Thermodesulfobacteriota</taxon>
        <taxon>Desulfovibrionia</taxon>
        <taxon>Desulfovibrionales</taxon>
        <taxon>Desulfovibrionaceae</taxon>
        <taxon>Bilophila</taxon>
    </lineage>
</organism>
<reference evidence="1" key="1">
    <citation type="journal article" date="2021" name="PeerJ">
        <title>Extensive microbial diversity within the chicken gut microbiome revealed by metagenomics and culture.</title>
        <authorList>
            <person name="Gilroy R."/>
            <person name="Ravi A."/>
            <person name="Getino M."/>
            <person name="Pursley I."/>
            <person name="Horton D.L."/>
            <person name="Alikhan N.F."/>
            <person name="Baker D."/>
            <person name="Gharbi K."/>
            <person name="Hall N."/>
            <person name="Watson M."/>
            <person name="Adriaenssens E.M."/>
            <person name="Foster-Nyarko E."/>
            <person name="Jarju S."/>
            <person name="Secka A."/>
            <person name="Antonio M."/>
            <person name="Oren A."/>
            <person name="Chaudhuri R.R."/>
            <person name="La Ragione R."/>
            <person name="Hildebrand F."/>
            <person name="Pallen M.J."/>
        </authorList>
    </citation>
    <scope>NUCLEOTIDE SEQUENCE</scope>
    <source>
        <strain evidence="1">ChiSxjej5B17-1746</strain>
    </source>
</reference>